<sequence length="267" mass="28718">ASGRRMVIPPCRLGSSTHPAAVGGVSRCVGWVPLLDHPAAARWVSRRAGWVPCAPLPRRRLLAGGAATPPAARTEEKMMTNKKEEEDRQEARDLDIVDSSAHFERPMELVEPTHHICRVTASTLLEIEVEAACCSQAEWQTSPLCQDYERSLRHEGWLIVPALFSPVMKVNYRITGAAVETVELEVWTRPGTRPSVPIRAAAASLLAGLAGRPREDSLATAAVAPKLTAAPLALEGSLGNGGKPGGKALDEMISQMDELVDGELVDE</sequence>
<comment type="caution">
    <text evidence="4">The sequence shown here is derived from an EMBL/GenBank/DDBJ whole genome shotgun (WGS) entry which is preliminary data.</text>
</comment>
<feature type="compositionally biased region" description="Basic and acidic residues" evidence="3">
    <location>
        <begin position="73"/>
        <end position="92"/>
    </location>
</feature>
<keyword evidence="5" id="KW-1185">Reference proteome</keyword>
<dbReference type="EMBL" id="CAUYUJ010019572">
    <property type="protein sequence ID" value="CAK0892162.1"/>
    <property type="molecule type" value="Genomic_DNA"/>
</dbReference>
<gene>
    <name evidence="4" type="ORF">PCOR1329_LOCUS71894</name>
</gene>
<evidence type="ECO:0000256" key="2">
    <source>
        <dbReference type="ARBA" id="ARBA00023163"/>
    </source>
</evidence>
<keyword evidence="1" id="KW-0240">DNA-directed RNA polymerase</keyword>
<keyword evidence="2" id="KW-0804">Transcription</keyword>
<accession>A0ABN9WYY2</accession>
<dbReference type="Gene3D" id="2.170.120.12">
    <property type="entry name" value="DNA-directed RNA polymerase, insert domain"/>
    <property type="match status" value="1"/>
</dbReference>
<reference evidence="4" key="1">
    <citation type="submission" date="2023-10" db="EMBL/GenBank/DDBJ databases">
        <authorList>
            <person name="Chen Y."/>
            <person name="Shah S."/>
            <person name="Dougan E. K."/>
            <person name="Thang M."/>
            <person name="Chan C."/>
        </authorList>
    </citation>
    <scope>NUCLEOTIDE SEQUENCE [LARGE SCALE GENOMIC DNA]</scope>
</reference>
<dbReference type="Gene3D" id="3.30.1360.10">
    <property type="entry name" value="RNA polymerase, RBP11-like subunit"/>
    <property type="match status" value="1"/>
</dbReference>
<dbReference type="Proteomes" id="UP001189429">
    <property type="component" value="Unassembled WGS sequence"/>
</dbReference>
<protein>
    <submittedName>
        <fullName evidence="4">Uncharacterized protein</fullName>
    </submittedName>
</protein>
<feature type="non-terminal residue" evidence="4">
    <location>
        <position position="267"/>
    </location>
</feature>
<evidence type="ECO:0000256" key="3">
    <source>
        <dbReference type="SAM" id="MobiDB-lite"/>
    </source>
</evidence>
<feature type="region of interest" description="Disordered" evidence="3">
    <location>
        <begin position="64"/>
        <end position="92"/>
    </location>
</feature>
<name>A0ABN9WYY2_9DINO</name>
<feature type="non-terminal residue" evidence="4">
    <location>
        <position position="1"/>
    </location>
</feature>
<proteinExistence type="predicted"/>
<dbReference type="InterPro" id="IPR036643">
    <property type="entry name" value="RNApol_insert_sf"/>
</dbReference>
<dbReference type="InterPro" id="IPR036603">
    <property type="entry name" value="RBP11-like"/>
</dbReference>
<organism evidence="4 5">
    <name type="scientific">Prorocentrum cordatum</name>
    <dbReference type="NCBI Taxonomy" id="2364126"/>
    <lineage>
        <taxon>Eukaryota</taxon>
        <taxon>Sar</taxon>
        <taxon>Alveolata</taxon>
        <taxon>Dinophyceae</taxon>
        <taxon>Prorocentrales</taxon>
        <taxon>Prorocentraceae</taxon>
        <taxon>Prorocentrum</taxon>
    </lineage>
</organism>
<evidence type="ECO:0000313" key="5">
    <source>
        <dbReference type="Proteomes" id="UP001189429"/>
    </source>
</evidence>
<evidence type="ECO:0000256" key="1">
    <source>
        <dbReference type="ARBA" id="ARBA00022478"/>
    </source>
</evidence>
<evidence type="ECO:0000313" key="4">
    <source>
        <dbReference type="EMBL" id="CAK0892162.1"/>
    </source>
</evidence>